<sequence length="270" mass="30024">MEGSRNRASKWKIAQGDPRPQSARSATLCSSTTKTEFRRDLRLYEVVRLLLAAICMKSGDDKCHYTIVKLLIREIAHRTDASQPDEVPNGGSQKDMHNLEQLVADVDRNIQQLIRENVEIQQQNIQMDIGRLSSEIASMNDVVIALEKQLAETRSEINETEKEVTSAQKGLSVDFMTLSGDSDQLNLQVLDSELNSLEQTIGEKQSLYQRLLQSFAQLNVASSADELKGTSPLPPETPDDTVDRSSTSPLASENHCPIVIQNETTSGVWV</sequence>
<evidence type="ECO:0000313" key="4">
    <source>
        <dbReference type="Proteomes" id="UP000270296"/>
    </source>
</evidence>
<accession>A0A183IF73</accession>
<feature type="region of interest" description="Disordered" evidence="2">
    <location>
        <begin position="1"/>
        <end position="30"/>
    </location>
</feature>
<dbReference type="WBParaSite" id="SBAD_0000237301-mRNA-1">
    <property type="protein sequence ID" value="SBAD_0000237301-mRNA-1"/>
    <property type="gene ID" value="SBAD_0000237301"/>
</dbReference>
<dbReference type="EMBL" id="UZAM01007152">
    <property type="protein sequence ID" value="VDO97066.1"/>
    <property type="molecule type" value="Genomic_DNA"/>
</dbReference>
<protein>
    <submittedName>
        <fullName evidence="5">HAP1 N-terminal domain-containing protein</fullName>
    </submittedName>
</protein>
<reference evidence="5" key="1">
    <citation type="submission" date="2016-06" db="UniProtKB">
        <authorList>
            <consortium name="WormBaseParasite"/>
        </authorList>
    </citation>
    <scope>IDENTIFICATION</scope>
</reference>
<name>A0A183IF73_9BILA</name>
<feature type="region of interest" description="Disordered" evidence="2">
    <location>
        <begin position="225"/>
        <end position="257"/>
    </location>
</feature>
<evidence type="ECO:0000256" key="1">
    <source>
        <dbReference type="SAM" id="Coils"/>
    </source>
</evidence>
<organism evidence="5">
    <name type="scientific">Soboliphyme baturini</name>
    <dbReference type="NCBI Taxonomy" id="241478"/>
    <lineage>
        <taxon>Eukaryota</taxon>
        <taxon>Metazoa</taxon>
        <taxon>Ecdysozoa</taxon>
        <taxon>Nematoda</taxon>
        <taxon>Enoplea</taxon>
        <taxon>Dorylaimia</taxon>
        <taxon>Dioctophymatida</taxon>
        <taxon>Dioctophymatoidea</taxon>
        <taxon>Soboliphymatidae</taxon>
        <taxon>Soboliphyme</taxon>
    </lineage>
</organism>
<dbReference type="Proteomes" id="UP000270296">
    <property type="component" value="Unassembled WGS sequence"/>
</dbReference>
<gene>
    <name evidence="3" type="ORF">SBAD_LOCUS2267</name>
</gene>
<reference evidence="3 4" key="2">
    <citation type="submission" date="2018-11" db="EMBL/GenBank/DDBJ databases">
        <authorList>
            <consortium name="Pathogen Informatics"/>
        </authorList>
    </citation>
    <scope>NUCLEOTIDE SEQUENCE [LARGE SCALE GENOMIC DNA]</scope>
</reference>
<evidence type="ECO:0000313" key="3">
    <source>
        <dbReference type="EMBL" id="VDO97066.1"/>
    </source>
</evidence>
<dbReference type="AlphaFoldDB" id="A0A183IF73"/>
<keyword evidence="1" id="KW-0175">Coiled coil</keyword>
<evidence type="ECO:0000313" key="5">
    <source>
        <dbReference type="WBParaSite" id="SBAD_0000237301-mRNA-1"/>
    </source>
</evidence>
<evidence type="ECO:0000256" key="2">
    <source>
        <dbReference type="SAM" id="MobiDB-lite"/>
    </source>
</evidence>
<feature type="coiled-coil region" evidence="1">
    <location>
        <begin position="96"/>
        <end position="207"/>
    </location>
</feature>
<proteinExistence type="predicted"/>
<keyword evidence="4" id="KW-1185">Reference proteome</keyword>